<evidence type="ECO:0000313" key="2">
    <source>
        <dbReference type="EMBL" id="KAK1432099.1"/>
    </source>
</evidence>
<proteinExistence type="predicted"/>
<evidence type="ECO:0000256" key="1">
    <source>
        <dbReference type="SAM" id="MobiDB-lite"/>
    </source>
</evidence>
<protein>
    <submittedName>
        <fullName evidence="2">Uncharacterized protein</fullName>
    </submittedName>
</protein>
<sequence length="133" mass="14916">MNMDVDYDEVHSVEVENINDSGDNKSGSKRQRKERSVVWQYFTKFPKKAIGRKNSRDDEIGALNSNTSKGVKDTSDDSTYAYGVSARLKDFDVFQNIYSNQVSVDELTEDIISLDFSGESNASNTMNNPKAPT</sequence>
<feature type="region of interest" description="Disordered" evidence="1">
    <location>
        <begin position="12"/>
        <end position="35"/>
    </location>
</feature>
<organism evidence="2 3">
    <name type="scientific">Tagetes erecta</name>
    <name type="common">African marigold</name>
    <dbReference type="NCBI Taxonomy" id="13708"/>
    <lineage>
        <taxon>Eukaryota</taxon>
        <taxon>Viridiplantae</taxon>
        <taxon>Streptophyta</taxon>
        <taxon>Embryophyta</taxon>
        <taxon>Tracheophyta</taxon>
        <taxon>Spermatophyta</taxon>
        <taxon>Magnoliopsida</taxon>
        <taxon>eudicotyledons</taxon>
        <taxon>Gunneridae</taxon>
        <taxon>Pentapetalae</taxon>
        <taxon>asterids</taxon>
        <taxon>campanulids</taxon>
        <taxon>Asterales</taxon>
        <taxon>Asteraceae</taxon>
        <taxon>Asteroideae</taxon>
        <taxon>Heliantheae alliance</taxon>
        <taxon>Tageteae</taxon>
        <taxon>Tagetes</taxon>
    </lineage>
</organism>
<evidence type="ECO:0000313" key="3">
    <source>
        <dbReference type="Proteomes" id="UP001229421"/>
    </source>
</evidence>
<feature type="region of interest" description="Disordered" evidence="1">
    <location>
        <begin position="53"/>
        <end position="76"/>
    </location>
</feature>
<dbReference type="EMBL" id="JAUHHV010000002">
    <property type="protein sequence ID" value="KAK1432099.1"/>
    <property type="molecule type" value="Genomic_DNA"/>
</dbReference>
<comment type="caution">
    <text evidence="2">The sequence shown here is derived from an EMBL/GenBank/DDBJ whole genome shotgun (WGS) entry which is preliminary data.</text>
</comment>
<accession>A0AAD8L0R0</accession>
<reference evidence="2" key="1">
    <citation type="journal article" date="2023" name="bioRxiv">
        <title>Improved chromosome-level genome assembly for marigold (Tagetes erecta).</title>
        <authorList>
            <person name="Jiang F."/>
            <person name="Yuan L."/>
            <person name="Wang S."/>
            <person name="Wang H."/>
            <person name="Xu D."/>
            <person name="Wang A."/>
            <person name="Fan W."/>
        </authorList>
    </citation>
    <scope>NUCLEOTIDE SEQUENCE</scope>
    <source>
        <strain evidence="2">WSJ</strain>
        <tissue evidence="2">Leaf</tissue>
    </source>
</reference>
<dbReference type="Proteomes" id="UP001229421">
    <property type="component" value="Unassembled WGS sequence"/>
</dbReference>
<name>A0AAD8L0R0_TARER</name>
<dbReference type="AlphaFoldDB" id="A0AAD8L0R0"/>
<keyword evidence="3" id="KW-1185">Reference proteome</keyword>
<gene>
    <name evidence="2" type="ORF">QVD17_08990</name>
</gene>